<gene>
    <name evidence="2" type="ORF">P171DRAFT_428381</name>
</gene>
<dbReference type="InterPro" id="IPR036249">
    <property type="entry name" value="Thioredoxin-like_sf"/>
</dbReference>
<dbReference type="OrthoDB" id="4664297at2759"/>
<dbReference type="GO" id="GO:0005777">
    <property type="term" value="C:peroxisome"/>
    <property type="evidence" value="ECO:0007669"/>
    <property type="project" value="TreeGrafter"/>
</dbReference>
<protein>
    <submittedName>
        <fullName evidence="2">Glutathione S-transferase</fullName>
    </submittedName>
</protein>
<dbReference type="GO" id="GO:0005739">
    <property type="term" value="C:mitochondrion"/>
    <property type="evidence" value="ECO:0007669"/>
    <property type="project" value="TreeGrafter"/>
</dbReference>
<dbReference type="InterPro" id="IPR051924">
    <property type="entry name" value="GST_Kappa/NadH"/>
</dbReference>
<evidence type="ECO:0000313" key="3">
    <source>
        <dbReference type="Proteomes" id="UP000799764"/>
    </source>
</evidence>
<comment type="caution">
    <text evidence="2">The sequence shown here is derived from an EMBL/GenBank/DDBJ whole genome shotgun (WGS) entry which is preliminary data.</text>
</comment>
<proteinExistence type="predicted"/>
<evidence type="ECO:0000259" key="1">
    <source>
        <dbReference type="Pfam" id="PF01323"/>
    </source>
</evidence>
<accession>A0A9P4PQF3</accession>
<dbReference type="Proteomes" id="UP000799764">
    <property type="component" value="Unassembled WGS sequence"/>
</dbReference>
<evidence type="ECO:0000313" key="2">
    <source>
        <dbReference type="EMBL" id="KAF2448277.1"/>
    </source>
</evidence>
<dbReference type="PANTHER" id="PTHR42943:SF13">
    <property type="entry name" value="GLUTATHIONE S-TRANSFERASE KAPPA-RELATED"/>
    <property type="match status" value="1"/>
</dbReference>
<dbReference type="EMBL" id="MU001495">
    <property type="protein sequence ID" value="KAF2448277.1"/>
    <property type="molecule type" value="Genomic_DNA"/>
</dbReference>
<feature type="domain" description="DSBA-like thioredoxin" evidence="1">
    <location>
        <begin position="7"/>
        <end position="201"/>
    </location>
</feature>
<dbReference type="InterPro" id="IPR001853">
    <property type="entry name" value="DSBA-like_thioredoxin_dom"/>
</dbReference>
<keyword evidence="3" id="KW-1185">Reference proteome</keyword>
<dbReference type="AlphaFoldDB" id="A0A9P4PQF3"/>
<reference evidence="2" key="1">
    <citation type="journal article" date="2020" name="Stud. Mycol.">
        <title>101 Dothideomycetes genomes: a test case for predicting lifestyles and emergence of pathogens.</title>
        <authorList>
            <person name="Haridas S."/>
            <person name="Albert R."/>
            <person name="Binder M."/>
            <person name="Bloem J."/>
            <person name="Labutti K."/>
            <person name="Salamov A."/>
            <person name="Andreopoulos B."/>
            <person name="Baker S."/>
            <person name="Barry K."/>
            <person name="Bills G."/>
            <person name="Bluhm B."/>
            <person name="Cannon C."/>
            <person name="Castanera R."/>
            <person name="Culley D."/>
            <person name="Daum C."/>
            <person name="Ezra D."/>
            <person name="Gonzalez J."/>
            <person name="Henrissat B."/>
            <person name="Kuo A."/>
            <person name="Liang C."/>
            <person name="Lipzen A."/>
            <person name="Lutzoni F."/>
            <person name="Magnuson J."/>
            <person name="Mondo S."/>
            <person name="Nolan M."/>
            <person name="Ohm R."/>
            <person name="Pangilinan J."/>
            <person name="Park H.-J."/>
            <person name="Ramirez L."/>
            <person name="Alfaro M."/>
            <person name="Sun H."/>
            <person name="Tritt A."/>
            <person name="Yoshinaga Y."/>
            <person name="Zwiers L.-H."/>
            <person name="Turgeon B."/>
            <person name="Goodwin S."/>
            <person name="Spatafora J."/>
            <person name="Crous P."/>
            <person name="Grigoriev I."/>
        </authorList>
    </citation>
    <scope>NUCLEOTIDE SEQUENCE</scope>
    <source>
        <strain evidence="2">CBS 690.94</strain>
    </source>
</reference>
<organism evidence="2 3">
    <name type="scientific">Karstenula rhodostoma CBS 690.94</name>
    <dbReference type="NCBI Taxonomy" id="1392251"/>
    <lineage>
        <taxon>Eukaryota</taxon>
        <taxon>Fungi</taxon>
        <taxon>Dikarya</taxon>
        <taxon>Ascomycota</taxon>
        <taxon>Pezizomycotina</taxon>
        <taxon>Dothideomycetes</taxon>
        <taxon>Pleosporomycetidae</taxon>
        <taxon>Pleosporales</taxon>
        <taxon>Massarineae</taxon>
        <taxon>Didymosphaeriaceae</taxon>
        <taxon>Karstenula</taxon>
    </lineage>
</organism>
<dbReference type="PANTHER" id="PTHR42943">
    <property type="entry name" value="GLUTATHIONE S-TRANSFERASE KAPPA"/>
    <property type="match status" value="1"/>
</dbReference>
<dbReference type="Gene3D" id="3.40.30.10">
    <property type="entry name" value="Glutaredoxin"/>
    <property type="match status" value="1"/>
</dbReference>
<dbReference type="GO" id="GO:0004364">
    <property type="term" value="F:glutathione transferase activity"/>
    <property type="evidence" value="ECO:0007669"/>
    <property type="project" value="TreeGrafter"/>
</dbReference>
<dbReference type="GO" id="GO:0006749">
    <property type="term" value="P:glutathione metabolic process"/>
    <property type="evidence" value="ECO:0007669"/>
    <property type="project" value="TreeGrafter"/>
</dbReference>
<name>A0A9P4PQF3_9PLEO</name>
<dbReference type="GO" id="GO:0004602">
    <property type="term" value="F:glutathione peroxidase activity"/>
    <property type="evidence" value="ECO:0007669"/>
    <property type="project" value="TreeGrafter"/>
</dbReference>
<dbReference type="SUPFAM" id="SSF52833">
    <property type="entry name" value="Thioredoxin-like"/>
    <property type="match status" value="1"/>
</dbReference>
<sequence>MSNNGKITIYIDCVSPYSWFAFTNIVNYRPLLNAHGVEVEILPFFLGAARDGAGNPWTPTPQWKAAFSAQDTDLTGNLLGLKVVTPEVFPISSLFPVRIATFVKFNYPAENFDATFEAFASGYWSKGINISKPEGVLKALDGIFPAQEIREIMKKALTPENKKRVIDITSGSGAFGAPWIVGTNKSGEARSWFGNDRWDQVFWHLGVPFERVKILPLGGGNAKL</sequence>
<dbReference type="Pfam" id="PF01323">
    <property type="entry name" value="DSBA"/>
    <property type="match status" value="1"/>
</dbReference>